<dbReference type="InterPro" id="IPR037459">
    <property type="entry name" value="RhgT-like"/>
</dbReference>
<gene>
    <name evidence="4" type="ORF">OM074_12000</name>
</gene>
<evidence type="ECO:0000313" key="5">
    <source>
        <dbReference type="Proteomes" id="UP001207408"/>
    </source>
</evidence>
<dbReference type="Pfam" id="PF13472">
    <property type="entry name" value="Lipase_GDSL_2"/>
    <property type="match status" value="1"/>
</dbReference>
<organism evidence="4 5">
    <name type="scientific">Plebeiibacterium marinum</name>
    <dbReference type="NCBI Taxonomy" id="2992111"/>
    <lineage>
        <taxon>Bacteria</taxon>
        <taxon>Pseudomonadati</taxon>
        <taxon>Bacteroidota</taxon>
        <taxon>Bacteroidia</taxon>
        <taxon>Marinilabiliales</taxon>
        <taxon>Marinilabiliaceae</taxon>
        <taxon>Plebeiibacterium</taxon>
    </lineage>
</organism>
<evidence type="ECO:0000313" key="4">
    <source>
        <dbReference type="EMBL" id="MCW3806347.1"/>
    </source>
</evidence>
<dbReference type="CDD" id="cd01821">
    <property type="entry name" value="Rhamnogalacturan_acetylesterase_like"/>
    <property type="match status" value="1"/>
</dbReference>
<sequence>MRKILLAMIVMGALFSCKKEKPFTIFMIGDSTMAIKRAEVFPETGWGMVLPNYFDSLVVVDNHAVNGRSSKSFIGEGRWQVVLDSLKSGDFVFIQFGHNDQKVKSPDRYTEPYGEYTSNLVKYVKESRQKGAVPILFTSIVRRKFDVDGKLVDTHGEYPQAMKKVAEELTVPVVDLQKLTHSMVEALGTEESKELYLWTDPDDQFPEGRKDDTHLCTEGAEKVARLAVIELAKINQKLAEHIINKEE</sequence>
<name>A0AAE3SK85_9BACT</name>
<proteinExistence type="inferred from homology"/>
<dbReference type="PROSITE" id="PS51257">
    <property type="entry name" value="PROKAR_LIPOPROTEIN"/>
    <property type="match status" value="1"/>
</dbReference>
<evidence type="ECO:0000256" key="1">
    <source>
        <dbReference type="ARBA" id="ARBA00008668"/>
    </source>
</evidence>
<dbReference type="InterPro" id="IPR036514">
    <property type="entry name" value="SGNH_hydro_sf"/>
</dbReference>
<keyword evidence="2" id="KW-0378">Hydrolase</keyword>
<dbReference type="Proteomes" id="UP001207408">
    <property type="component" value="Unassembled WGS sequence"/>
</dbReference>
<dbReference type="Gene3D" id="3.40.50.1110">
    <property type="entry name" value="SGNH hydrolase"/>
    <property type="match status" value="1"/>
</dbReference>
<dbReference type="AlphaFoldDB" id="A0AAE3SK85"/>
<keyword evidence="5" id="KW-1185">Reference proteome</keyword>
<dbReference type="RefSeq" id="WP_301199717.1">
    <property type="nucleotide sequence ID" value="NZ_JAPDPI010000023.1"/>
</dbReference>
<feature type="domain" description="SGNH hydrolase-type esterase" evidence="3">
    <location>
        <begin position="28"/>
        <end position="220"/>
    </location>
</feature>
<dbReference type="EMBL" id="JAPDPI010000023">
    <property type="protein sequence ID" value="MCW3806347.1"/>
    <property type="molecule type" value="Genomic_DNA"/>
</dbReference>
<evidence type="ECO:0000256" key="2">
    <source>
        <dbReference type="ARBA" id="ARBA00022801"/>
    </source>
</evidence>
<accession>A0AAE3SK85</accession>
<reference evidence="4" key="1">
    <citation type="submission" date="2022-10" db="EMBL/GenBank/DDBJ databases">
        <authorList>
            <person name="Yu W.X."/>
        </authorList>
    </citation>
    <scope>NUCLEOTIDE SEQUENCE</scope>
    <source>
        <strain evidence="4">D04</strain>
    </source>
</reference>
<dbReference type="PANTHER" id="PTHR43695:SF1">
    <property type="entry name" value="RHAMNOGALACTURONAN ACETYLESTERASE"/>
    <property type="match status" value="1"/>
</dbReference>
<comment type="caution">
    <text evidence="4">The sequence shown here is derived from an EMBL/GenBank/DDBJ whole genome shotgun (WGS) entry which is preliminary data.</text>
</comment>
<dbReference type="GO" id="GO:0016788">
    <property type="term" value="F:hydrolase activity, acting on ester bonds"/>
    <property type="evidence" value="ECO:0007669"/>
    <property type="project" value="UniProtKB-ARBA"/>
</dbReference>
<comment type="similarity">
    <text evidence="1">Belongs to the 'GDSL' lipolytic enzyme family.</text>
</comment>
<dbReference type="PANTHER" id="PTHR43695">
    <property type="entry name" value="PUTATIVE (AFU_ORTHOLOGUE AFUA_2G17250)-RELATED"/>
    <property type="match status" value="1"/>
</dbReference>
<dbReference type="InterPro" id="IPR013830">
    <property type="entry name" value="SGNH_hydro"/>
</dbReference>
<protein>
    <submittedName>
        <fullName evidence="4">Rhamnogalacturonan acetylesterase</fullName>
    </submittedName>
</protein>
<dbReference type="SUPFAM" id="SSF52266">
    <property type="entry name" value="SGNH hydrolase"/>
    <property type="match status" value="1"/>
</dbReference>
<evidence type="ECO:0000259" key="3">
    <source>
        <dbReference type="Pfam" id="PF13472"/>
    </source>
</evidence>